<gene>
    <name evidence="1" type="ORF">FHR82_008756</name>
</gene>
<protein>
    <recommendedName>
        <fullName evidence="3">Apea-like HEPN domain-containing protein</fullName>
    </recommendedName>
</protein>
<dbReference type="EMBL" id="JACHJQ010000013">
    <property type="protein sequence ID" value="MBB4912485.1"/>
    <property type="molecule type" value="Genomic_DNA"/>
</dbReference>
<keyword evidence="2" id="KW-1185">Reference proteome</keyword>
<proteinExistence type="predicted"/>
<evidence type="ECO:0000313" key="1">
    <source>
        <dbReference type="EMBL" id="MBB4912485.1"/>
    </source>
</evidence>
<name>A0A7W7QF46_9PSEU</name>
<dbReference type="Proteomes" id="UP000520767">
    <property type="component" value="Unassembled WGS sequence"/>
</dbReference>
<evidence type="ECO:0008006" key="3">
    <source>
        <dbReference type="Google" id="ProtNLM"/>
    </source>
</evidence>
<dbReference type="AlphaFoldDB" id="A0A7W7QF46"/>
<comment type="caution">
    <text evidence="1">The sequence shown here is derived from an EMBL/GenBank/DDBJ whole genome shotgun (WGS) entry which is preliminary data.</text>
</comment>
<reference evidence="1 2" key="1">
    <citation type="submission" date="2020-08" db="EMBL/GenBank/DDBJ databases">
        <title>Genomic Encyclopedia of Type Strains, Phase III (KMG-III): the genomes of soil and plant-associated and newly described type strains.</title>
        <authorList>
            <person name="Whitman W."/>
        </authorList>
    </citation>
    <scope>NUCLEOTIDE SEQUENCE [LARGE SCALE GENOMIC DNA]</scope>
    <source>
        <strain evidence="1 2">CECT 8960</strain>
    </source>
</reference>
<accession>A0A7W7QF46</accession>
<organism evidence="1 2">
    <name type="scientific">Actinophytocola algeriensis</name>
    <dbReference type="NCBI Taxonomy" id="1768010"/>
    <lineage>
        <taxon>Bacteria</taxon>
        <taxon>Bacillati</taxon>
        <taxon>Actinomycetota</taxon>
        <taxon>Actinomycetes</taxon>
        <taxon>Pseudonocardiales</taxon>
        <taxon>Pseudonocardiaceae</taxon>
    </lineage>
</organism>
<sequence length="351" mass="40222">MKVFLTAGNNLRILLKNMAPTHGKNADDDHPIGSGKPAYRIVYKTLRTVTHPYVVLEWPNFRVSIANGDINRGGLTVPDAIPARNQRHRVIPEHGRIMRIDNSNSYMSCPDLRYTFSGWKENVRALCYVEIIYVPELSKNVSIEELYSVGRSSVADLKALLDLKYGPRLLAMPITEEVGETFDDWHWNRHIHSSKISAETQATFKSINGNEMIKDLQRLLNRRMDFGERMLRRIKLASQWYWMADAEPDQVMRFTYWRLTIEALEMVDTTNIAPVRDRLAELCGNSSNDWVRVVGPLYGVRSVLLHGNSRDVTEQSIKTAEIIARILLHSRLLDEIPADLTDKVRALLPSR</sequence>
<dbReference type="RefSeq" id="WP_184816460.1">
    <property type="nucleotide sequence ID" value="NZ_JADBEA010000001.1"/>
</dbReference>
<evidence type="ECO:0000313" key="2">
    <source>
        <dbReference type="Proteomes" id="UP000520767"/>
    </source>
</evidence>